<reference evidence="2 3" key="1">
    <citation type="submission" date="2019-03" db="EMBL/GenBank/DDBJ databases">
        <title>Genomic Encyclopedia of Type Strains, Phase IV (KMG-IV): sequencing the most valuable type-strain genomes for metagenomic binning, comparative biology and taxonomic classification.</title>
        <authorList>
            <person name="Goeker M."/>
        </authorList>
    </citation>
    <scope>NUCLEOTIDE SEQUENCE [LARGE SCALE GENOMIC DNA]</scope>
    <source>
        <strain evidence="2 3">DSM 15264</strain>
    </source>
</reference>
<dbReference type="Proteomes" id="UP000294772">
    <property type="component" value="Unassembled WGS sequence"/>
</dbReference>
<dbReference type="Gene3D" id="3.40.250.10">
    <property type="entry name" value="Rhodanese-like domain"/>
    <property type="match status" value="1"/>
</dbReference>
<dbReference type="InterPro" id="IPR052367">
    <property type="entry name" value="Thiosulfate_ST/Rhodanese-like"/>
</dbReference>
<dbReference type="PROSITE" id="PS50206">
    <property type="entry name" value="RHODANESE_3"/>
    <property type="match status" value="1"/>
</dbReference>
<evidence type="ECO:0000313" key="3">
    <source>
        <dbReference type="Proteomes" id="UP000294772"/>
    </source>
</evidence>
<accession>A0AA46DDQ1</accession>
<sequence>MQDNHARLMKHLTPRQAWELLQAHPDVLFVDVRMEIEYLYVGHPPGIVHIAWYEYPDMQPVPEQFVQQVLREAGSPSRPVMLLCRSGNRSLAAGEALEAAGFTDVINVLHGFEGDLDEHAHRNTVNGWRHDGLPWAQF</sequence>
<evidence type="ECO:0000259" key="1">
    <source>
        <dbReference type="PROSITE" id="PS50206"/>
    </source>
</evidence>
<dbReference type="PANTHER" id="PTHR45431:SF3">
    <property type="entry name" value="RHODANESE-LIKE DOMAIN-CONTAINING PROTEIN 15, CHLOROPLASTIC"/>
    <property type="match status" value="1"/>
</dbReference>
<evidence type="ECO:0000313" key="2">
    <source>
        <dbReference type="EMBL" id="TCP07553.1"/>
    </source>
</evidence>
<organism evidence="2 3">
    <name type="scientific">Caldimonas thermodepolymerans</name>
    <dbReference type="NCBI Taxonomy" id="215580"/>
    <lineage>
        <taxon>Bacteria</taxon>
        <taxon>Pseudomonadati</taxon>
        <taxon>Pseudomonadota</taxon>
        <taxon>Betaproteobacteria</taxon>
        <taxon>Burkholderiales</taxon>
        <taxon>Sphaerotilaceae</taxon>
        <taxon>Caldimonas</taxon>
    </lineage>
</organism>
<dbReference type="SUPFAM" id="SSF52821">
    <property type="entry name" value="Rhodanese/Cell cycle control phosphatase"/>
    <property type="match status" value="1"/>
</dbReference>
<dbReference type="InterPro" id="IPR001763">
    <property type="entry name" value="Rhodanese-like_dom"/>
</dbReference>
<dbReference type="InterPro" id="IPR036873">
    <property type="entry name" value="Rhodanese-like_dom_sf"/>
</dbReference>
<gene>
    <name evidence="2" type="ORF">EV676_104108</name>
</gene>
<proteinExistence type="predicted"/>
<name>A0AA46DDQ1_9BURK</name>
<dbReference type="Pfam" id="PF00581">
    <property type="entry name" value="Rhodanese"/>
    <property type="match status" value="1"/>
</dbReference>
<dbReference type="SMART" id="SM00450">
    <property type="entry name" value="RHOD"/>
    <property type="match status" value="1"/>
</dbReference>
<dbReference type="AlphaFoldDB" id="A0AA46DDQ1"/>
<feature type="domain" description="Rhodanese" evidence="1">
    <location>
        <begin position="23"/>
        <end position="124"/>
    </location>
</feature>
<dbReference type="PANTHER" id="PTHR45431">
    <property type="entry name" value="RHODANESE-LIKE DOMAIN-CONTAINING PROTEIN 15, CHLOROPLASTIC"/>
    <property type="match status" value="1"/>
</dbReference>
<dbReference type="EMBL" id="SLXF01000004">
    <property type="protein sequence ID" value="TCP07553.1"/>
    <property type="molecule type" value="Genomic_DNA"/>
</dbReference>
<comment type="caution">
    <text evidence="2">The sequence shown here is derived from an EMBL/GenBank/DDBJ whole genome shotgun (WGS) entry which is preliminary data.</text>
</comment>
<dbReference type="CDD" id="cd01522">
    <property type="entry name" value="RHOD_1"/>
    <property type="match status" value="1"/>
</dbReference>
<protein>
    <submittedName>
        <fullName evidence="2">Thiosulfate sulfurtransferase</fullName>
    </submittedName>
</protein>